<dbReference type="InterPro" id="IPR058227">
    <property type="entry name" value="RSP_7527-like"/>
</dbReference>
<evidence type="ECO:0000313" key="1">
    <source>
        <dbReference type="EMBL" id="CTQ32097.1"/>
    </source>
</evidence>
<reference evidence="1 2" key="1">
    <citation type="submission" date="2015-07" db="EMBL/GenBank/DDBJ databases">
        <authorList>
            <person name="Noorani M."/>
        </authorList>
    </citation>
    <scope>NUCLEOTIDE SEQUENCE [LARGE SCALE GENOMIC DNA]</scope>
    <source>
        <strain evidence="1 2">CECT 5088</strain>
    </source>
</reference>
<sequence>MTQTTDLDLVNLELKARAMRAAYLRGLVSAMFARLRSGKPAHAAA</sequence>
<dbReference type="STRING" id="282197.SAMN04488517_104135"/>
<gene>
    <name evidence="1" type="ORF">JAN5088_00859</name>
</gene>
<keyword evidence="2" id="KW-1185">Reference proteome</keyword>
<accession>A0A0M6XND9</accession>
<protein>
    <submittedName>
        <fullName evidence="1">Uncharacterized protein</fullName>
    </submittedName>
</protein>
<evidence type="ECO:0000313" key="2">
    <source>
        <dbReference type="Proteomes" id="UP000048908"/>
    </source>
</evidence>
<organism evidence="1 2">
    <name type="scientific">Jannaschia rubra</name>
    <dbReference type="NCBI Taxonomy" id="282197"/>
    <lineage>
        <taxon>Bacteria</taxon>
        <taxon>Pseudomonadati</taxon>
        <taxon>Pseudomonadota</taxon>
        <taxon>Alphaproteobacteria</taxon>
        <taxon>Rhodobacterales</taxon>
        <taxon>Roseobacteraceae</taxon>
        <taxon>Jannaschia</taxon>
    </lineage>
</organism>
<dbReference type="AlphaFoldDB" id="A0A0M6XND9"/>
<dbReference type="EMBL" id="CXPG01000012">
    <property type="protein sequence ID" value="CTQ32097.1"/>
    <property type="molecule type" value="Genomic_DNA"/>
</dbReference>
<proteinExistence type="predicted"/>
<dbReference type="RefSeq" id="WP_158448465.1">
    <property type="nucleotide sequence ID" value="NZ_CANMUL010000001.1"/>
</dbReference>
<name>A0A0M6XND9_9RHOB</name>
<dbReference type="NCBIfam" id="NF046098">
    <property type="entry name" value="RSP_7527_fam"/>
    <property type="match status" value="1"/>
</dbReference>
<dbReference type="Proteomes" id="UP000048908">
    <property type="component" value="Unassembled WGS sequence"/>
</dbReference>